<dbReference type="SUPFAM" id="SSF55200">
    <property type="entry name" value="Translation initiation factor IF3, C-terminal domain"/>
    <property type="match status" value="1"/>
</dbReference>
<comment type="similarity">
    <text evidence="1">Belongs to the IF-3 family.</text>
</comment>
<feature type="region of interest" description="Disordered" evidence="4">
    <location>
        <begin position="257"/>
        <end position="283"/>
    </location>
</feature>
<evidence type="ECO:0000256" key="1">
    <source>
        <dbReference type="ARBA" id="ARBA00005439"/>
    </source>
</evidence>
<dbReference type="InterPro" id="IPR001288">
    <property type="entry name" value="Translation_initiation_fac_3"/>
</dbReference>
<evidence type="ECO:0000256" key="3">
    <source>
        <dbReference type="ARBA" id="ARBA00022917"/>
    </source>
</evidence>
<dbReference type="Proteomes" id="UP001302602">
    <property type="component" value="Unassembled WGS sequence"/>
</dbReference>
<dbReference type="GO" id="GO:0070124">
    <property type="term" value="P:mitochondrial translational initiation"/>
    <property type="evidence" value="ECO:0007669"/>
    <property type="project" value="TreeGrafter"/>
</dbReference>
<dbReference type="RefSeq" id="XP_062651137.1">
    <property type="nucleotide sequence ID" value="XM_062792127.1"/>
</dbReference>
<reference evidence="5" key="1">
    <citation type="journal article" date="2023" name="Mol. Phylogenet. Evol.">
        <title>Genome-scale phylogeny and comparative genomics of the fungal order Sordariales.</title>
        <authorList>
            <person name="Hensen N."/>
            <person name="Bonometti L."/>
            <person name="Westerberg I."/>
            <person name="Brannstrom I.O."/>
            <person name="Guillou S."/>
            <person name="Cros-Aarteil S."/>
            <person name="Calhoun S."/>
            <person name="Haridas S."/>
            <person name="Kuo A."/>
            <person name="Mondo S."/>
            <person name="Pangilinan J."/>
            <person name="Riley R."/>
            <person name="LaButti K."/>
            <person name="Andreopoulos B."/>
            <person name="Lipzen A."/>
            <person name="Chen C."/>
            <person name="Yan M."/>
            <person name="Daum C."/>
            <person name="Ng V."/>
            <person name="Clum A."/>
            <person name="Steindorff A."/>
            <person name="Ohm R.A."/>
            <person name="Martin F."/>
            <person name="Silar P."/>
            <person name="Natvig D.O."/>
            <person name="Lalanne C."/>
            <person name="Gautier V."/>
            <person name="Ament-Velasquez S.L."/>
            <person name="Kruys A."/>
            <person name="Hutchinson M.I."/>
            <person name="Powell A.J."/>
            <person name="Barry K."/>
            <person name="Miller A.N."/>
            <person name="Grigoriev I.V."/>
            <person name="Debuchy R."/>
            <person name="Gladieux P."/>
            <person name="Hiltunen Thoren M."/>
            <person name="Johannesson H."/>
        </authorList>
    </citation>
    <scope>NUCLEOTIDE SEQUENCE</scope>
    <source>
        <strain evidence="5">CBS 731.68</strain>
    </source>
</reference>
<evidence type="ECO:0000313" key="6">
    <source>
        <dbReference type="Proteomes" id="UP001302602"/>
    </source>
</evidence>
<keyword evidence="2" id="KW-0396">Initiation factor</keyword>
<protein>
    <recommendedName>
        <fullName evidence="7">Translation initiation factor IF-3</fullName>
    </recommendedName>
</protein>
<organism evidence="5 6">
    <name type="scientific">Parathielavia appendiculata</name>
    <dbReference type="NCBI Taxonomy" id="2587402"/>
    <lineage>
        <taxon>Eukaryota</taxon>
        <taxon>Fungi</taxon>
        <taxon>Dikarya</taxon>
        <taxon>Ascomycota</taxon>
        <taxon>Pezizomycotina</taxon>
        <taxon>Sordariomycetes</taxon>
        <taxon>Sordariomycetidae</taxon>
        <taxon>Sordariales</taxon>
        <taxon>Chaetomiaceae</taxon>
        <taxon>Parathielavia</taxon>
    </lineage>
</organism>
<dbReference type="InterPro" id="IPR036788">
    <property type="entry name" value="T_IF-3_C_sf"/>
</dbReference>
<dbReference type="AlphaFoldDB" id="A0AAN6U998"/>
<comment type="caution">
    <text evidence="5">The sequence shown here is derived from an EMBL/GenBank/DDBJ whole genome shotgun (WGS) entry which is preliminary data.</text>
</comment>
<dbReference type="GO" id="GO:0003743">
    <property type="term" value="F:translation initiation factor activity"/>
    <property type="evidence" value="ECO:0007669"/>
    <property type="project" value="UniProtKB-KW"/>
</dbReference>
<gene>
    <name evidence="5" type="ORF">N657DRAFT_641354</name>
</gene>
<dbReference type="GeneID" id="87828896"/>
<evidence type="ECO:0008006" key="7">
    <source>
        <dbReference type="Google" id="ProtNLM"/>
    </source>
</evidence>
<evidence type="ECO:0000256" key="4">
    <source>
        <dbReference type="SAM" id="MobiDB-lite"/>
    </source>
</evidence>
<dbReference type="Gene3D" id="3.30.110.10">
    <property type="entry name" value="Translation initiation factor 3 (IF-3), C-terminal domain"/>
    <property type="match status" value="1"/>
</dbReference>
<feature type="compositionally biased region" description="Low complexity" evidence="4">
    <location>
        <begin position="270"/>
        <end position="283"/>
    </location>
</feature>
<reference evidence="5" key="2">
    <citation type="submission" date="2023-05" db="EMBL/GenBank/DDBJ databases">
        <authorList>
            <consortium name="Lawrence Berkeley National Laboratory"/>
            <person name="Steindorff A."/>
            <person name="Hensen N."/>
            <person name="Bonometti L."/>
            <person name="Westerberg I."/>
            <person name="Brannstrom I.O."/>
            <person name="Guillou S."/>
            <person name="Cros-Aarteil S."/>
            <person name="Calhoun S."/>
            <person name="Haridas S."/>
            <person name="Kuo A."/>
            <person name="Mondo S."/>
            <person name="Pangilinan J."/>
            <person name="Riley R."/>
            <person name="Labutti K."/>
            <person name="Andreopoulos B."/>
            <person name="Lipzen A."/>
            <person name="Chen C."/>
            <person name="Yanf M."/>
            <person name="Daum C."/>
            <person name="Ng V."/>
            <person name="Clum A."/>
            <person name="Ohm R."/>
            <person name="Martin F."/>
            <person name="Silar P."/>
            <person name="Natvig D."/>
            <person name="Lalanne C."/>
            <person name="Gautier V."/>
            <person name="Ament-Velasquez S.L."/>
            <person name="Kruys A."/>
            <person name="Hutchinson M.I."/>
            <person name="Powell A.J."/>
            <person name="Barry K."/>
            <person name="Miller A.N."/>
            <person name="Grigoriev I.V."/>
            <person name="Debuchy R."/>
            <person name="Gladieux P."/>
            <person name="Thoren M.H."/>
            <person name="Johannesson H."/>
        </authorList>
    </citation>
    <scope>NUCLEOTIDE SEQUENCE</scope>
    <source>
        <strain evidence="5">CBS 731.68</strain>
    </source>
</reference>
<dbReference type="GO" id="GO:0005739">
    <property type="term" value="C:mitochondrion"/>
    <property type="evidence" value="ECO:0007669"/>
    <property type="project" value="TreeGrafter"/>
</dbReference>
<proteinExistence type="inferred from homology"/>
<name>A0AAN6U998_9PEZI</name>
<dbReference type="PANTHER" id="PTHR10938">
    <property type="entry name" value="TRANSLATION INITIATION FACTOR IF-3"/>
    <property type="match status" value="1"/>
</dbReference>
<evidence type="ECO:0000313" key="5">
    <source>
        <dbReference type="EMBL" id="KAK4127366.1"/>
    </source>
</evidence>
<keyword evidence="6" id="KW-1185">Reference proteome</keyword>
<evidence type="ECO:0000256" key="2">
    <source>
        <dbReference type="ARBA" id="ARBA00022540"/>
    </source>
</evidence>
<sequence>MRTSQCLFNSAVALRNVFVRNAAVSEAPWQLQRLLLPAIAVPIQPTSSTPLRRPFSTHHVAQFRNSRRGPASGNAAPVKDRGLRDYDIVYPWIQLRQEDGRLTEPQRTSQILKKLNLERNTLILLAAPRADASSNGPQYPICRIANRQAEEAAKSAQADKSAGKKKEKSKELEVNWAIAPHDLRTKMSQLKRFLSKGYQVTVTMMNLKKRDKRRASADEAKGALKVVEATIAEVPGAKEIKPREGSVGDTLTVHLQAPASSAAGPATESAGEATGQAPAAAES</sequence>
<dbReference type="EMBL" id="MU853224">
    <property type="protein sequence ID" value="KAK4127366.1"/>
    <property type="molecule type" value="Genomic_DNA"/>
</dbReference>
<keyword evidence="3" id="KW-0648">Protein biosynthesis</keyword>
<accession>A0AAN6U998</accession>
<dbReference type="GO" id="GO:0032790">
    <property type="term" value="P:ribosome disassembly"/>
    <property type="evidence" value="ECO:0007669"/>
    <property type="project" value="TreeGrafter"/>
</dbReference>
<dbReference type="GO" id="GO:0043022">
    <property type="term" value="F:ribosome binding"/>
    <property type="evidence" value="ECO:0007669"/>
    <property type="project" value="TreeGrafter"/>
</dbReference>
<dbReference type="PANTHER" id="PTHR10938:SF0">
    <property type="entry name" value="TRANSLATION INITIATION FACTOR IF-3, MITOCHONDRIAL"/>
    <property type="match status" value="1"/>
</dbReference>